<keyword evidence="2" id="KW-1185">Reference proteome</keyword>
<accession>A0A8J3BTV7</accession>
<reference evidence="1" key="1">
    <citation type="journal article" date="2014" name="Int. J. Syst. Evol. Microbiol.">
        <title>Complete genome sequence of Corynebacterium casei LMG S-19264T (=DSM 44701T), isolated from a smear-ripened cheese.</title>
        <authorList>
            <consortium name="US DOE Joint Genome Institute (JGI-PGF)"/>
            <person name="Walter F."/>
            <person name="Albersmeier A."/>
            <person name="Kalinowski J."/>
            <person name="Ruckert C."/>
        </authorList>
    </citation>
    <scope>NUCLEOTIDE SEQUENCE</scope>
    <source>
        <strain evidence="1">JCM 3091</strain>
    </source>
</reference>
<dbReference type="AlphaFoldDB" id="A0A8J3BTV7"/>
<name>A0A8J3BTV7_9ACTN</name>
<proteinExistence type="predicted"/>
<dbReference type="EMBL" id="BMQC01000023">
    <property type="protein sequence ID" value="GGK42885.1"/>
    <property type="molecule type" value="Genomic_DNA"/>
</dbReference>
<organism evidence="1 2">
    <name type="scientific">Pilimelia terevasa</name>
    <dbReference type="NCBI Taxonomy" id="53372"/>
    <lineage>
        <taxon>Bacteria</taxon>
        <taxon>Bacillati</taxon>
        <taxon>Actinomycetota</taxon>
        <taxon>Actinomycetes</taxon>
        <taxon>Micromonosporales</taxon>
        <taxon>Micromonosporaceae</taxon>
        <taxon>Pilimelia</taxon>
    </lineage>
</organism>
<evidence type="ECO:0000313" key="2">
    <source>
        <dbReference type="Proteomes" id="UP000662200"/>
    </source>
</evidence>
<reference evidence="1" key="2">
    <citation type="submission" date="2020-09" db="EMBL/GenBank/DDBJ databases">
        <authorList>
            <person name="Sun Q."/>
            <person name="Ohkuma M."/>
        </authorList>
    </citation>
    <scope>NUCLEOTIDE SEQUENCE</scope>
    <source>
        <strain evidence="1">JCM 3091</strain>
    </source>
</reference>
<gene>
    <name evidence="1" type="ORF">GCM10010124_39650</name>
</gene>
<evidence type="ECO:0000313" key="1">
    <source>
        <dbReference type="EMBL" id="GGK42885.1"/>
    </source>
</evidence>
<comment type="caution">
    <text evidence="1">The sequence shown here is derived from an EMBL/GenBank/DDBJ whole genome shotgun (WGS) entry which is preliminary data.</text>
</comment>
<sequence>MEGKATFATNATNMRGIRWNKSAGTYIPGSDVRLPSGAGGTLSVVAPPTSVYLVAGEAVEMQVYQNSGGNLATVAGSGQDTTMIVSAVWVTCSPRCRLHDTLVEAWRTTARVPQRYATQWRDGPSSCVDTPSVL</sequence>
<dbReference type="Proteomes" id="UP000662200">
    <property type="component" value="Unassembled WGS sequence"/>
</dbReference>
<protein>
    <submittedName>
        <fullName evidence="1">Uncharacterized protein</fullName>
    </submittedName>
</protein>